<comment type="caution">
    <text evidence="2">The sequence shown here is derived from an EMBL/GenBank/DDBJ whole genome shotgun (WGS) entry which is preliminary data.</text>
</comment>
<proteinExistence type="predicted"/>
<protein>
    <submittedName>
        <fullName evidence="2">Uncharacterized protein</fullName>
    </submittedName>
</protein>
<keyword evidence="3" id="KW-1185">Reference proteome</keyword>
<sequence length="705" mass="74842">MFQQVAVLLEKFTENNGMKNLNKALIASAVLAGLSAGNAFAGTEACIAVYQGAVNDGVFGVNAPLYQPGACAALYTTGVNGVGGLGGNEEAANRAASVAYEVIKEITIDLKDSRLSGGSADASAGQHIVYVPTTDIPGGSRIKVSLEGASWDDINANQVYMLGLDAQFGGNNQTRILATSSGVLNGTYNGLNGAYAGNTATATFITQSGVTIPAGTRIVLSRTNSTTFAGVEPIAIKVEVAQCTQTSSEHLIKIAVPEVTTDGRPTDNIAGAFTAGSRLVAAARPQHYVYRPESATTPASLAKKLGTQSGTVDVLTRDLEDSRTMFVDKIRPENYFRNNSTPVGGAYNGGADTIGSDVVARSDYRLASTDRERHLDIINKAFFVRVNKNIGVPFSDLHRVDSNFTTSEHTNVGNVRVAMSRAYDDAAPATMDDRMYFDGAGAFAPICLESLGCDTTTIDRYGFLNKTYDIPYTALFNDVTTNGGVREVWVSLTPGVLTDPRMNFNYSVNLRHTLNFEPNTGGVQQYNDHCTVEETIFAVDTNGALLKAPYAVDAPGNFIRVTNEDVRDAHVVGEIFGESVDGTVANRHVEDVYLGQVPAKSSVVFFVPDIVAAAVEQKGYTGSTGASYATGQLGGFFGAGNGANTQTAPNRHTITLTVTTEQNKAHAVTVQKLGTVDRVMPIFKPTKELVFGQDGEPKLTFGWNQ</sequence>
<keyword evidence="1" id="KW-0732">Signal</keyword>
<organism evidence="2 3">
    <name type="scientific">Rheinheimera baltica</name>
    <dbReference type="NCBI Taxonomy" id="67576"/>
    <lineage>
        <taxon>Bacteria</taxon>
        <taxon>Pseudomonadati</taxon>
        <taxon>Pseudomonadota</taxon>
        <taxon>Gammaproteobacteria</taxon>
        <taxon>Chromatiales</taxon>
        <taxon>Chromatiaceae</taxon>
        <taxon>Rheinheimera</taxon>
    </lineage>
</organism>
<accession>A0ABT9HV01</accession>
<feature type="chain" id="PRO_5047453607" evidence="1">
    <location>
        <begin position="42"/>
        <end position="705"/>
    </location>
</feature>
<reference evidence="2 3" key="1">
    <citation type="submission" date="2022-11" db="EMBL/GenBank/DDBJ databases">
        <title>Viruses from the air-sea interface of a natural surface slick.</title>
        <authorList>
            <person name="Rahlff J."/>
            <person name="Holmfeldt K."/>
        </authorList>
    </citation>
    <scope>NUCLEOTIDE SEQUENCE [LARGE SCALE GENOMIC DNA]</scope>
    <source>
        <strain evidence="2 3">SMS4</strain>
    </source>
</reference>
<gene>
    <name evidence="2" type="ORF">ORJ04_03120</name>
</gene>
<evidence type="ECO:0000313" key="2">
    <source>
        <dbReference type="EMBL" id="MDP5134936.1"/>
    </source>
</evidence>
<dbReference type="Proteomes" id="UP001231109">
    <property type="component" value="Unassembled WGS sequence"/>
</dbReference>
<evidence type="ECO:0000313" key="3">
    <source>
        <dbReference type="Proteomes" id="UP001231109"/>
    </source>
</evidence>
<dbReference type="EMBL" id="JAPJDZ010000004">
    <property type="protein sequence ID" value="MDP5134936.1"/>
    <property type="molecule type" value="Genomic_DNA"/>
</dbReference>
<name>A0ABT9HV01_9GAMM</name>
<feature type="signal peptide" evidence="1">
    <location>
        <begin position="1"/>
        <end position="41"/>
    </location>
</feature>
<evidence type="ECO:0000256" key="1">
    <source>
        <dbReference type="SAM" id="SignalP"/>
    </source>
</evidence>